<evidence type="ECO:0000313" key="4">
    <source>
        <dbReference type="RefSeq" id="XP_033530219.1"/>
    </source>
</evidence>
<reference evidence="4" key="2">
    <citation type="submission" date="2020-04" db="EMBL/GenBank/DDBJ databases">
        <authorList>
            <consortium name="NCBI Genome Project"/>
        </authorList>
    </citation>
    <scope>NUCLEOTIDE SEQUENCE</scope>
    <source>
        <strain evidence="4">CBS 781.70</strain>
    </source>
</reference>
<gene>
    <name evidence="2 4" type="ORF">P152DRAFT_213741</name>
</gene>
<reference evidence="2 4" key="1">
    <citation type="submission" date="2020-01" db="EMBL/GenBank/DDBJ databases">
        <authorList>
            <consortium name="DOE Joint Genome Institute"/>
            <person name="Haridas S."/>
            <person name="Albert R."/>
            <person name="Binder M."/>
            <person name="Bloem J."/>
            <person name="Labutti K."/>
            <person name="Salamov A."/>
            <person name="Andreopoulos B."/>
            <person name="Baker S.E."/>
            <person name="Barry K."/>
            <person name="Bills G."/>
            <person name="Bluhm B.H."/>
            <person name="Cannon C."/>
            <person name="Castanera R."/>
            <person name="Culley D.E."/>
            <person name="Daum C."/>
            <person name="Ezra D."/>
            <person name="Gonzalez J.B."/>
            <person name="Henrissat B."/>
            <person name="Kuo A."/>
            <person name="Liang C."/>
            <person name="Lipzen A."/>
            <person name="Lutzoni F."/>
            <person name="Magnuson J."/>
            <person name="Mondo S."/>
            <person name="Nolan M."/>
            <person name="Ohm R."/>
            <person name="Pangilinan J."/>
            <person name="Park H.-J."/>
            <person name="Ramirez L."/>
            <person name="Alfaro M."/>
            <person name="Sun H."/>
            <person name="Tritt A."/>
            <person name="Yoshinaga Y."/>
            <person name="Zwiers L.-H."/>
            <person name="Turgeon B.G."/>
            <person name="Goodwin S.B."/>
            <person name="Spatafora J.W."/>
            <person name="Crous P.W."/>
            <person name="Grigoriev I.V."/>
        </authorList>
    </citation>
    <scope>NUCLEOTIDE SEQUENCE</scope>
    <source>
        <strain evidence="2 4">CBS 781.70</strain>
    </source>
</reference>
<evidence type="ECO:0000313" key="2">
    <source>
        <dbReference type="EMBL" id="KAF1808588.1"/>
    </source>
</evidence>
<evidence type="ECO:0000313" key="3">
    <source>
        <dbReference type="Proteomes" id="UP000504638"/>
    </source>
</evidence>
<keyword evidence="3" id="KW-1185">Reference proteome</keyword>
<dbReference type="AlphaFoldDB" id="A0A6G1FS97"/>
<sequence>MRLIFLSLPFRCVDARHHMRGHAYGFERRGVDRIFWGFLRKGTRQLDADRCHGNPLIHNPLIHNPLIHDPLIPLDSPIVDTWRRFPTPTEGFLAFEMYFRIHTHCYGVSVRWFLHRRGSLSLTLPHSSISPTTTEREPHRSQPTAPSESMFLPLLVPAERAV</sequence>
<protein>
    <submittedName>
        <fullName evidence="2 4">Uncharacterized protein</fullName>
    </submittedName>
</protein>
<evidence type="ECO:0000256" key="1">
    <source>
        <dbReference type="SAM" id="MobiDB-lite"/>
    </source>
</evidence>
<dbReference type="GeneID" id="54415005"/>
<dbReference type="Proteomes" id="UP000504638">
    <property type="component" value="Unplaced"/>
</dbReference>
<organism evidence="2">
    <name type="scientific">Eremomyces bilateralis CBS 781.70</name>
    <dbReference type="NCBI Taxonomy" id="1392243"/>
    <lineage>
        <taxon>Eukaryota</taxon>
        <taxon>Fungi</taxon>
        <taxon>Dikarya</taxon>
        <taxon>Ascomycota</taxon>
        <taxon>Pezizomycotina</taxon>
        <taxon>Dothideomycetes</taxon>
        <taxon>Dothideomycetes incertae sedis</taxon>
        <taxon>Eremomycetales</taxon>
        <taxon>Eremomycetaceae</taxon>
        <taxon>Eremomyces</taxon>
    </lineage>
</organism>
<name>A0A6G1FS97_9PEZI</name>
<proteinExistence type="predicted"/>
<feature type="region of interest" description="Disordered" evidence="1">
    <location>
        <begin position="125"/>
        <end position="147"/>
    </location>
</feature>
<reference evidence="4" key="3">
    <citation type="submission" date="2025-04" db="UniProtKB">
        <authorList>
            <consortium name="RefSeq"/>
        </authorList>
    </citation>
    <scope>IDENTIFICATION</scope>
    <source>
        <strain evidence="4">CBS 781.70</strain>
    </source>
</reference>
<accession>A0A6G1FS97</accession>
<dbReference type="RefSeq" id="XP_033530219.1">
    <property type="nucleotide sequence ID" value="XM_033674435.1"/>
</dbReference>
<dbReference type="EMBL" id="ML975181">
    <property type="protein sequence ID" value="KAF1808588.1"/>
    <property type="molecule type" value="Genomic_DNA"/>
</dbReference>